<dbReference type="AlphaFoldDB" id="A0A7X3S601"/>
<sequence length="217" mass="23759">MYFPARFGRLAAAAAAFYVFCVLTPQEINPFVSPAQAVQALKIQKSAKAPKGFAAVCGRYRWACSSRGGKVSDSRKLQLARKINSSVNRSVRSATDAALYGREEFWTLPRKGRGDCEDYSLLKMKQLIEAGVPARDLMLATVLTGSAQHHVVLVLRTGEGDYFLDNLRGSLRTWERSGYTVVKMQNPRRKSSWGLVLKGPLAASADTKTGSSVAALR</sequence>
<dbReference type="Proteomes" id="UP000433101">
    <property type="component" value="Unassembled WGS sequence"/>
</dbReference>
<organism evidence="1 2">
    <name type="scientific">Stappia sediminis</name>
    <dbReference type="NCBI Taxonomy" id="2692190"/>
    <lineage>
        <taxon>Bacteria</taxon>
        <taxon>Pseudomonadati</taxon>
        <taxon>Pseudomonadota</taxon>
        <taxon>Alphaproteobacteria</taxon>
        <taxon>Hyphomicrobiales</taxon>
        <taxon>Stappiaceae</taxon>
        <taxon>Stappia</taxon>
    </lineage>
</organism>
<gene>
    <name evidence="1" type="ORF">GR183_01600</name>
</gene>
<dbReference type="PANTHER" id="PTHR39327">
    <property type="match status" value="1"/>
</dbReference>
<evidence type="ECO:0000313" key="1">
    <source>
        <dbReference type="EMBL" id="MXN63585.1"/>
    </source>
</evidence>
<dbReference type="PANTHER" id="PTHR39327:SF1">
    <property type="entry name" value="BLR5470 PROTEIN"/>
    <property type="match status" value="1"/>
</dbReference>
<accession>A0A7X3S601</accession>
<evidence type="ECO:0008006" key="3">
    <source>
        <dbReference type="Google" id="ProtNLM"/>
    </source>
</evidence>
<dbReference type="Gene3D" id="3.10.620.30">
    <property type="match status" value="1"/>
</dbReference>
<evidence type="ECO:0000313" key="2">
    <source>
        <dbReference type="Proteomes" id="UP000433101"/>
    </source>
</evidence>
<keyword evidence="2" id="KW-1185">Reference proteome</keyword>
<dbReference type="Pfam" id="PF06035">
    <property type="entry name" value="Peptidase_C93"/>
    <property type="match status" value="1"/>
</dbReference>
<proteinExistence type="predicted"/>
<dbReference type="InterPro" id="IPR010319">
    <property type="entry name" value="Transglutaminase-like_Cys_pept"/>
</dbReference>
<protein>
    <recommendedName>
        <fullName evidence="3">Transglutaminase-like cysteine proteinase BTLCP</fullName>
    </recommendedName>
</protein>
<dbReference type="RefSeq" id="WP_160773829.1">
    <property type="nucleotide sequence ID" value="NZ_WUMV01000001.1"/>
</dbReference>
<reference evidence="1 2" key="1">
    <citation type="submission" date="2019-12" db="EMBL/GenBank/DDBJ databases">
        <authorList>
            <person name="Li M."/>
        </authorList>
    </citation>
    <scope>NUCLEOTIDE SEQUENCE [LARGE SCALE GENOMIC DNA]</scope>
    <source>
        <strain evidence="1 2">GBMRC 2046</strain>
    </source>
</reference>
<dbReference type="EMBL" id="WUMV01000001">
    <property type="protein sequence ID" value="MXN63585.1"/>
    <property type="molecule type" value="Genomic_DNA"/>
</dbReference>
<name>A0A7X3S601_9HYPH</name>
<comment type="caution">
    <text evidence="1">The sequence shown here is derived from an EMBL/GenBank/DDBJ whole genome shotgun (WGS) entry which is preliminary data.</text>
</comment>